<sequence length="50" mass="5980">MVPELGQPAVRERFIYSYRLIYEILPETLHILAVIHGRRLLESIEDRFEP</sequence>
<protein>
    <recommendedName>
        <fullName evidence="3">Plasmid stabilization system</fullName>
    </recommendedName>
</protein>
<evidence type="ECO:0000313" key="2">
    <source>
        <dbReference type="Proteomes" id="UP000003374"/>
    </source>
</evidence>
<dbReference type="EMBL" id="AAOF01000001">
    <property type="protein sequence ID" value="EAR23578.1"/>
    <property type="molecule type" value="Genomic_DNA"/>
</dbReference>
<dbReference type="AlphaFoldDB" id="A4BMP0"/>
<dbReference type="Gene3D" id="3.30.2310.20">
    <property type="entry name" value="RelE-like"/>
    <property type="match status" value="1"/>
</dbReference>
<keyword evidence="2" id="KW-1185">Reference proteome</keyword>
<proteinExistence type="predicted"/>
<dbReference type="HOGENOM" id="CLU_3120354_0_0_6"/>
<reference evidence="1 2" key="1">
    <citation type="submission" date="2006-02" db="EMBL/GenBank/DDBJ databases">
        <authorList>
            <person name="Waterbury J."/>
            <person name="Ferriera S."/>
            <person name="Johnson J."/>
            <person name="Kravitz S."/>
            <person name="Halpern A."/>
            <person name="Remington K."/>
            <person name="Beeson K."/>
            <person name="Tran B."/>
            <person name="Rogers Y.-H."/>
            <person name="Friedman R."/>
            <person name="Venter J.C."/>
        </authorList>
    </citation>
    <scope>NUCLEOTIDE SEQUENCE [LARGE SCALE GENOMIC DNA]</scope>
    <source>
        <strain evidence="1 2">Nb-231</strain>
    </source>
</reference>
<dbReference type="Proteomes" id="UP000003374">
    <property type="component" value="Unassembled WGS sequence"/>
</dbReference>
<comment type="caution">
    <text evidence="1">The sequence shown here is derived from an EMBL/GenBank/DDBJ whole genome shotgun (WGS) entry which is preliminary data.</text>
</comment>
<evidence type="ECO:0000313" key="1">
    <source>
        <dbReference type="EMBL" id="EAR23578.1"/>
    </source>
</evidence>
<name>A4BMP0_9GAMM</name>
<gene>
    <name evidence="1" type="ORF">NB231_17198</name>
</gene>
<organism evidence="1 2">
    <name type="scientific">Nitrococcus mobilis Nb-231</name>
    <dbReference type="NCBI Taxonomy" id="314278"/>
    <lineage>
        <taxon>Bacteria</taxon>
        <taxon>Pseudomonadati</taxon>
        <taxon>Pseudomonadota</taxon>
        <taxon>Gammaproteobacteria</taxon>
        <taxon>Chromatiales</taxon>
        <taxon>Ectothiorhodospiraceae</taxon>
        <taxon>Nitrococcus</taxon>
    </lineage>
</organism>
<accession>A4BMP0</accession>
<evidence type="ECO:0008006" key="3">
    <source>
        <dbReference type="Google" id="ProtNLM"/>
    </source>
</evidence>
<dbReference type="InterPro" id="IPR035093">
    <property type="entry name" value="RelE/ParE_toxin_dom_sf"/>
</dbReference>
<dbReference type="STRING" id="314278.NB231_17198"/>